<gene>
    <name evidence="1" type="ORF">BWK73_50945</name>
</gene>
<dbReference type="AlphaFoldDB" id="A0A1Y1Q850"/>
<evidence type="ECO:0000313" key="2">
    <source>
        <dbReference type="Proteomes" id="UP000192491"/>
    </source>
</evidence>
<organism evidence="1 2">
    <name type="scientific">Thiothrix lacustris</name>
    <dbReference type="NCBI Taxonomy" id="525917"/>
    <lineage>
        <taxon>Bacteria</taxon>
        <taxon>Pseudomonadati</taxon>
        <taxon>Pseudomonadota</taxon>
        <taxon>Gammaproteobacteria</taxon>
        <taxon>Thiotrichales</taxon>
        <taxon>Thiotrichaceae</taxon>
        <taxon>Thiothrix</taxon>
    </lineage>
</organism>
<reference evidence="1 2" key="1">
    <citation type="submission" date="2017-01" db="EMBL/GenBank/DDBJ databases">
        <title>Novel large sulfur bacteria in the metagenomes of groundwater-fed chemosynthetic microbial mats in the Lake Huron basin.</title>
        <authorList>
            <person name="Sharrar A.M."/>
            <person name="Flood B.E."/>
            <person name="Bailey J.V."/>
            <person name="Jones D.S."/>
            <person name="Biddanda B."/>
            <person name="Ruberg S.A."/>
            <person name="Marcus D.N."/>
            <person name="Dick G.J."/>
        </authorList>
    </citation>
    <scope>NUCLEOTIDE SEQUENCE [LARGE SCALE GENOMIC DNA]</scope>
    <source>
        <strain evidence="1">A8</strain>
    </source>
</reference>
<protein>
    <submittedName>
        <fullName evidence="1">Uncharacterized protein</fullName>
    </submittedName>
</protein>
<comment type="caution">
    <text evidence="1">The sequence shown here is derived from an EMBL/GenBank/DDBJ whole genome shotgun (WGS) entry which is preliminary data.</text>
</comment>
<name>A0A1Y1Q850_9GAMM</name>
<accession>A0A1Y1Q850</accession>
<proteinExistence type="predicted"/>
<evidence type="ECO:0000313" key="1">
    <source>
        <dbReference type="EMBL" id="OQW99168.1"/>
    </source>
</evidence>
<dbReference type="EMBL" id="MTEJ01000710">
    <property type="protein sequence ID" value="OQW99168.1"/>
    <property type="molecule type" value="Genomic_DNA"/>
</dbReference>
<dbReference type="Proteomes" id="UP000192491">
    <property type="component" value="Unassembled WGS sequence"/>
</dbReference>
<sequence>MQPKSIPEPVRVEHERTLTAFPESGNNFVTVTALNGVQDPLALLEALAFVQDCAVALAAFERLQAAKKPG</sequence>